<organism evidence="2">
    <name type="scientific">marine metagenome</name>
    <dbReference type="NCBI Taxonomy" id="408172"/>
    <lineage>
        <taxon>unclassified sequences</taxon>
        <taxon>metagenomes</taxon>
        <taxon>ecological metagenomes</taxon>
    </lineage>
</organism>
<dbReference type="AlphaFoldDB" id="A0A382LPZ8"/>
<feature type="non-terminal residue" evidence="2">
    <location>
        <position position="262"/>
    </location>
</feature>
<protein>
    <recommendedName>
        <fullName evidence="3">Tetratricopeptide repeat protein</fullName>
    </recommendedName>
</protein>
<accession>A0A382LPZ8</accession>
<dbReference type="EMBL" id="UINC01088428">
    <property type="protein sequence ID" value="SVC38636.1"/>
    <property type="molecule type" value="Genomic_DNA"/>
</dbReference>
<dbReference type="PANTHER" id="PTHR45588">
    <property type="entry name" value="TPR DOMAIN-CONTAINING PROTEIN"/>
    <property type="match status" value="1"/>
</dbReference>
<proteinExistence type="predicted"/>
<sequence length="262" mass="29183">MRVAPLSCLSIVAAGLLGCANLDSSQGSGVDSAQPVNSKPTLLPELTEPVFEAPTDPSAPPAGHSNHGEAFNRGPRQAAYLMEAKTANIDFPITTDKPQAQKFFNQGIGQLHGFWTFEAERSFRQVLKIDPENPMAYWGMAMANNGNSNRAKELINQSVKHKASADERGRMWIEALAEYHRDPKADKKKRKAAYLKALRNISAKYPADLEAKAFVALQLYRNGVNGKKTDHYESIDKIIGEVLEKNPMHPCHHYRIHLWDHK</sequence>
<feature type="region of interest" description="Disordered" evidence="1">
    <location>
        <begin position="50"/>
        <end position="72"/>
    </location>
</feature>
<evidence type="ECO:0008006" key="3">
    <source>
        <dbReference type="Google" id="ProtNLM"/>
    </source>
</evidence>
<dbReference type="InterPro" id="IPR011990">
    <property type="entry name" value="TPR-like_helical_dom_sf"/>
</dbReference>
<dbReference type="Gene3D" id="1.25.40.10">
    <property type="entry name" value="Tetratricopeptide repeat domain"/>
    <property type="match status" value="1"/>
</dbReference>
<dbReference type="SUPFAM" id="SSF48452">
    <property type="entry name" value="TPR-like"/>
    <property type="match status" value="1"/>
</dbReference>
<evidence type="ECO:0000313" key="2">
    <source>
        <dbReference type="EMBL" id="SVC38636.1"/>
    </source>
</evidence>
<evidence type="ECO:0000256" key="1">
    <source>
        <dbReference type="SAM" id="MobiDB-lite"/>
    </source>
</evidence>
<dbReference type="PANTHER" id="PTHR45588:SF1">
    <property type="entry name" value="WW DOMAIN-CONTAINING PROTEIN"/>
    <property type="match status" value="1"/>
</dbReference>
<dbReference type="PROSITE" id="PS51257">
    <property type="entry name" value="PROKAR_LIPOPROTEIN"/>
    <property type="match status" value="1"/>
</dbReference>
<name>A0A382LPZ8_9ZZZZ</name>
<gene>
    <name evidence="2" type="ORF">METZ01_LOCUS291490</name>
</gene>
<reference evidence="2" key="1">
    <citation type="submission" date="2018-05" db="EMBL/GenBank/DDBJ databases">
        <authorList>
            <person name="Lanie J.A."/>
            <person name="Ng W.-L."/>
            <person name="Kazmierczak K.M."/>
            <person name="Andrzejewski T.M."/>
            <person name="Davidsen T.M."/>
            <person name="Wayne K.J."/>
            <person name="Tettelin H."/>
            <person name="Glass J.I."/>
            <person name="Rusch D."/>
            <person name="Podicherti R."/>
            <person name="Tsui H.-C.T."/>
            <person name="Winkler M.E."/>
        </authorList>
    </citation>
    <scope>NUCLEOTIDE SEQUENCE</scope>
</reference>